<name>A0ACC2NE79_9HYME</name>
<accession>A0ACC2NE79</accession>
<keyword evidence="2" id="KW-1185">Reference proteome</keyword>
<evidence type="ECO:0000313" key="2">
    <source>
        <dbReference type="Proteomes" id="UP001239111"/>
    </source>
</evidence>
<protein>
    <submittedName>
        <fullName evidence="1">Uncharacterized protein</fullName>
    </submittedName>
</protein>
<dbReference type="EMBL" id="CM056743">
    <property type="protein sequence ID" value="KAJ8669534.1"/>
    <property type="molecule type" value="Genomic_DNA"/>
</dbReference>
<evidence type="ECO:0000313" key="1">
    <source>
        <dbReference type="EMBL" id="KAJ8669534.1"/>
    </source>
</evidence>
<gene>
    <name evidence="1" type="ORF">QAD02_000793</name>
</gene>
<sequence length="207" mass="23222">MSDSSEADQGQDPPNPDSDDENSTNEQAEPDTFALAKLYRGEAGIPPTGIVPSNLIHTFHPKQPLRDYLVPRQDSKGLITYEPAQILKIANSRKELEITNEEPLNPKRGRMKKARHSDVYNVLIKRDGPIGDEDNELLDKNPDDDLQSEVAVQSGEGVENILQSPKRGRTQCPKKVGSKYYSKKYLDAPLHVLFMFSGSLYQYSLRP</sequence>
<comment type="caution">
    <text evidence="1">The sequence shown here is derived from an EMBL/GenBank/DDBJ whole genome shotgun (WGS) entry which is preliminary data.</text>
</comment>
<dbReference type="Proteomes" id="UP001239111">
    <property type="component" value="Chromosome 3"/>
</dbReference>
<organism evidence="1 2">
    <name type="scientific">Eretmocerus hayati</name>
    <dbReference type="NCBI Taxonomy" id="131215"/>
    <lineage>
        <taxon>Eukaryota</taxon>
        <taxon>Metazoa</taxon>
        <taxon>Ecdysozoa</taxon>
        <taxon>Arthropoda</taxon>
        <taxon>Hexapoda</taxon>
        <taxon>Insecta</taxon>
        <taxon>Pterygota</taxon>
        <taxon>Neoptera</taxon>
        <taxon>Endopterygota</taxon>
        <taxon>Hymenoptera</taxon>
        <taxon>Apocrita</taxon>
        <taxon>Proctotrupomorpha</taxon>
        <taxon>Chalcidoidea</taxon>
        <taxon>Aphelinidae</taxon>
        <taxon>Aphelininae</taxon>
        <taxon>Eretmocerus</taxon>
    </lineage>
</organism>
<proteinExistence type="predicted"/>
<reference evidence="1" key="1">
    <citation type="submission" date="2023-04" db="EMBL/GenBank/DDBJ databases">
        <title>A chromosome-level genome assembly of the parasitoid wasp Eretmocerus hayati.</title>
        <authorList>
            <person name="Zhong Y."/>
            <person name="Liu S."/>
            <person name="Liu Y."/>
        </authorList>
    </citation>
    <scope>NUCLEOTIDE SEQUENCE</scope>
    <source>
        <strain evidence="1">ZJU_SS_LIU_2023</strain>
    </source>
</reference>